<proteinExistence type="predicted"/>
<evidence type="ECO:0000313" key="7">
    <source>
        <dbReference type="EMBL" id="MFD2264454.1"/>
    </source>
</evidence>
<dbReference type="RefSeq" id="WP_379877539.1">
    <property type="nucleotide sequence ID" value="NZ_JBHUIP010000013.1"/>
</dbReference>
<dbReference type="CDD" id="cd02932">
    <property type="entry name" value="OYE_YqiM_FMN"/>
    <property type="match status" value="1"/>
</dbReference>
<gene>
    <name evidence="7" type="ORF">ACFSM5_16235</name>
</gene>
<keyword evidence="3" id="KW-0288">FMN</keyword>
<evidence type="ECO:0000313" key="8">
    <source>
        <dbReference type="Proteomes" id="UP001597295"/>
    </source>
</evidence>
<dbReference type="Pfam" id="PF00724">
    <property type="entry name" value="Oxidored_FMN"/>
    <property type="match status" value="1"/>
</dbReference>
<dbReference type="InterPro" id="IPR001155">
    <property type="entry name" value="OxRdtase_FMN_N"/>
</dbReference>
<sequence length="380" mass="40710">MTPPGTPKLFQPIQLGGITIPNRVVVAPMCQYAAVDGVMQPWHIQQIGSQAASGYGLVILEATGVEPIGRISPACPGLWNDEQEAVLKSLVDGVRTYSDAKLGIQLAHAGRKASTDMPWIGPHYITPENGGWETVGPSPISFNGTWPAPKEATVEDIQRIVKAFGDAAKRSDRAGLDLIEIHATHGYLLHEFFSPLSNKRSDAYGGSFENRARIILEVVAAVRANFAKDKAVGIRITGSDWDEGGVTPDDAAKLAVLLKEAGIDFLHVSSGGLTSTQKITVGPNYQVSFAHTVRKAAPGVPVMAVGMIVTGTQAEQILQDGQADMIALARAVLDEPRWVWRAAEELGVSDFQVHPRFARATPKTWPGYKLKSAPLANAAE</sequence>
<reference evidence="8" key="1">
    <citation type="journal article" date="2019" name="Int. J. Syst. Evol. Microbiol.">
        <title>The Global Catalogue of Microorganisms (GCM) 10K type strain sequencing project: providing services to taxonomists for standard genome sequencing and annotation.</title>
        <authorList>
            <consortium name="The Broad Institute Genomics Platform"/>
            <consortium name="The Broad Institute Genome Sequencing Center for Infectious Disease"/>
            <person name="Wu L."/>
            <person name="Ma J."/>
        </authorList>
    </citation>
    <scope>NUCLEOTIDE SEQUENCE [LARGE SCALE GENOMIC DNA]</scope>
    <source>
        <strain evidence="8">CGMCC 1.19062</strain>
    </source>
</reference>
<dbReference type="PANTHER" id="PTHR43303">
    <property type="entry name" value="NADPH DEHYDROGENASE C23G7.10C-RELATED"/>
    <property type="match status" value="1"/>
</dbReference>
<evidence type="ECO:0000256" key="2">
    <source>
        <dbReference type="ARBA" id="ARBA00022630"/>
    </source>
</evidence>
<keyword evidence="4" id="KW-0521">NADP</keyword>
<name>A0ABW5DU70_9PROT</name>
<dbReference type="Gene3D" id="3.20.20.70">
    <property type="entry name" value="Aldolase class I"/>
    <property type="match status" value="1"/>
</dbReference>
<evidence type="ECO:0000259" key="6">
    <source>
        <dbReference type="Pfam" id="PF00724"/>
    </source>
</evidence>
<protein>
    <submittedName>
        <fullName evidence="7">NADH:flavin oxidoreductase/NADH oxidase</fullName>
    </submittedName>
</protein>
<keyword evidence="2" id="KW-0285">Flavoprotein</keyword>
<dbReference type="InterPro" id="IPR044152">
    <property type="entry name" value="YqjM-like"/>
</dbReference>
<dbReference type="Proteomes" id="UP001597295">
    <property type="component" value="Unassembled WGS sequence"/>
</dbReference>
<evidence type="ECO:0000256" key="4">
    <source>
        <dbReference type="ARBA" id="ARBA00022857"/>
    </source>
</evidence>
<organism evidence="7 8">
    <name type="scientific">Lacibacterium aquatile</name>
    <dbReference type="NCBI Taxonomy" id="1168082"/>
    <lineage>
        <taxon>Bacteria</taxon>
        <taxon>Pseudomonadati</taxon>
        <taxon>Pseudomonadota</taxon>
        <taxon>Alphaproteobacteria</taxon>
        <taxon>Rhodospirillales</taxon>
        <taxon>Rhodospirillaceae</taxon>
    </lineage>
</organism>
<evidence type="ECO:0000256" key="5">
    <source>
        <dbReference type="ARBA" id="ARBA00023002"/>
    </source>
</evidence>
<keyword evidence="8" id="KW-1185">Reference proteome</keyword>
<dbReference type="InterPro" id="IPR013785">
    <property type="entry name" value="Aldolase_TIM"/>
</dbReference>
<evidence type="ECO:0000256" key="3">
    <source>
        <dbReference type="ARBA" id="ARBA00022643"/>
    </source>
</evidence>
<comment type="cofactor">
    <cofactor evidence="1">
        <name>FMN</name>
        <dbReference type="ChEBI" id="CHEBI:58210"/>
    </cofactor>
</comment>
<feature type="domain" description="NADH:flavin oxidoreductase/NADH oxidase N-terminal" evidence="6">
    <location>
        <begin position="8"/>
        <end position="346"/>
    </location>
</feature>
<dbReference type="SUPFAM" id="SSF51395">
    <property type="entry name" value="FMN-linked oxidoreductases"/>
    <property type="match status" value="1"/>
</dbReference>
<dbReference type="PANTHER" id="PTHR43303:SF4">
    <property type="entry name" value="NADPH DEHYDROGENASE C23G7.10C-RELATED"/>
    <property type="match status" value="1"/>
</dbReference>
<dbReference type="EMBL" id="JBHUIP010000013">
    <property type="protein sequence ID" value="MFD2264454.1"/>
    <property type="molecule type" value="Genomic_DNA"/>
</dbReference>
<comment type="caution">
    <text evidence="7">The sequence shown here is derived from an EMBL/GenBank/DDBJ whole genome shotgun (WGS) entry which is preliminary data.</text>
</comment>
<evidence type="ECO:0000256" key="1">
    <source>
        <dbReference type="ARBA" id="ARBA00001917"/>
    </source>
</evidence>
<keyword evidence="5" id="KW-0560">Oxidoreductase</keyword>
<accession>A0ABW5DU70</accession>